<reference evidence="5" key="1">
    <citation type="submission" date="2025-08" db="UniProtKB">
        <authorList>
            <consortium name="RefSeq"/>
        </authorList>
    </citation>
    <scope>IDENTIFICATION</scope>
    <source>
        <tissue evidence="5">Leaf</tissue>
    </source>
</reference>
<feature type="compositionally biased region" description="Acidic residues" evidence="2">
    <location>
        <begin position="229"/>
        <end position="240"/>
    </location>
</feature>
<proteinExistence type="inferred from homology"/>
<keyword evidence="4" id="KW-1185">Reference proteome</keyword>
<feature type="region of interest" description="Disordered" evidence="2">
    <location>
        <begin position="145"/>
        <end position="176"/>
    </location>
</feature>
<dbReference type="OrthoDB" id="1931928at2759"/>
<organism evidence="4 5">
    <name type="scientific">Herrania umbratica</name>
    <dbReference type="NCBI Taxonomy" id="108875"/>
    <lineage>
        <taxon>Eukaryota</taxon>
        <taxon>Viridiplantae</taxon>
        <taxon>Streptophyta</taxon>
        <taxon>Embryophyta</taxon>
        <taxon>Tracheophyta</taxon>
        <taxon>Spermatophyta</taxon>
        <taxon>Magnoliopsida</taxon>
        <taxon>eudicotyledons</taxon>
        <taxon>Gunneridae</taxon>
        <taxon>Pentapetalae</taxon>
        <taxon>rosids</taxon>
        <taxon>malvids</taxon>
        <taxon>Malvales</taxon>
        <taxon>Malvaceae</taxon>
        <taxon>Byttnerioideae</taxon>
        <taxon>Herrania</taxon>
    </lineage>
</organism>
<accession>A0A6J1A855</accession>
<sequence>MIMPYDYSRFMMKVFCRKSVHHHFVLGLSSSGANVSPPPPPSSKCGLGLIANDTPRVPNVIESSSVVRPASAPTKKKDPGGIGFIDDIGGGVDGLMSCTESLGFESCDERRVDDDDDDDNGGDKKKNCDQRVEVCEGKRSVMMTRDAWRRRRKSEEKRERKNKKFPPPLSSLNQNGQPCFYLKPVRTNGRLELTEVRIERPEILRAVRQNGRLRLHLVSSDVCSRINEVEEEETEQEEQEQELHLQEEEEEEVKLQEEEEEEERKVEELWKYRVNGEGFRRCHEPVMTHHHHHDYHHHPPNINDHHHSLHVWRQPCVTTR</sequence>
<protein>
    <submittedName>
        <fullName evidence="5">Uncharacterized protein LOC110415882</fullName>
    </submittedName>
</protein>
<dbReference type="AlphaFoldDB" id="A0A6J1A855"/>
<feature type="domain" description="FAF" evidence="3">
    <location>
        <begin position="164"/>
        <end position="217"/>
    </location>
</feature>
<dbReference type="Pfam" id="PF11250">
    <property type="entry name" value="FAF"/>
    <property type="match status" value="1"/>
</dbReference>
<feature type="region of interest" description="Disordered" evidence="2">
    <location>
        <begin position="228"/>
        <end position="260"/>
    </location>
</feature>
<gene>
    <name evidence="5" type="primary">LOC110415882</name>
</gene>
<dbReference type="Proteomes" id="UP000504621">
    <property type="component" value="Unplaced"/>
</dbReference>
<dbReference type="InterPro" id="IPR021410">
    <property type="entry name" value="FAF"/>
</dbReference>
<evidence type="ECO:0000313" key="5">
    <source>
        <dbReference type="RefSeq" id="XP_021283322.1"/>
    </source>
</evidence>
<dbReference type="GeneID" id="110415882"/>
<dbReference type="RefSeq" id="XP_021283322.1">
    <property type="nucleotide sequence ID" value="XM_021427647.1"/>
</dbReference>
<feature type="compositionally biased region" description="Acidic residues" evidence="2">
    <location>
        <begin position="247"/>
        <end position="260"/>
    </location>
</feature>
<name>A0A6J1A855_9ROSI</name>
<evidence type="ECO:0000313" key="4">
    <source>
        <dbReference type="Proteomes" id="UP000504621"/>
    </source>
</evidence>
<evidence type="ECO:0000256" key="2">
    <source>
        <dbReference type="SAM" id="MobiDB-lite"/>
    </source>
</evidence>
<evidence type="ECO:0000256" key="1">
    <source>
        <dbReference type="ARBA" id="ARBA00008690"/>
    </source>
</evidence>
<comment type="similarity">
    <text evidence="1">Belongs to the fantastic four family.</text>
</comment>
<evidence type="ECO:0000259" key="3">
    <source>
        <dbReference type="Pfam" id="PF11250"/>
    </source>
</evidence>
<dbReference type="PANTHER" id="PTHR33155:SF27">
    <property type="entry name" value="FANTASTIC FOUR-LIKE PROTEIN (DUF3049)"/>
    <property type="match status" value="1"/>
</dbReference>
<dbReference type="InterPro" id="IPR046431">
    <property type="entry name" value="FAF_dom"/>
</dbReference>
<dbReference type="PANTHER" id="PTHR33155">
    <property type="entry name" value="FANTASTIC FOUR-LIKE PROTEIN (DUF3049)"/>
    <property type="match status" value="1"/>
</dbReference>